<proteinExistence type="predicted"/>
<dbReference type="InterPro" id="IPR036390">
    <property type="entry name" value="WH_DNA-bd_sf"/>
</dbReference>
<dbReference type="PANTHER" id="PTHR34580">
    <property type="match status" value="1"/>
</dbReference>
<gene>
    <name evidence="4" type="ORF">GWP43_00125</name>
</gene>
<dbReference type="Proteomes" id="UP000464374">
    <property type="component" value="Chromosome"/>
</dbReference>
<dbReference type="AlphaFoldDB" id="A0A6P1XYK0"/>
<evidence type="ECO:0000259" key="3">
    <source>
        <dbReference type="PROSITE" id="PS51000"/>
    </source>
</evidence>
<accession>A0A6P1XYK0</accession>
<dbReference type="InterPro" id="IPR051534">
    <property type="entry name" value="CBASS_pafABC_assoc_protein"/>
</dbReference>
<dbReference type="InterPro" id="IPR001034">
    <property type="entry name" value="DeoR_HTH"/>
</dbReference>
<dbReference type="Pfam" id="PF08279">
    <property type="entry name" value="HTH_11"/>
    <property type="match status" value="1"/>
</dbReference>
<dbReference type="PROSITE" id="PS51000">
    <property type="entry name" value="HTH_DEOR_2"/>
    <property type="match status" value="1"/>
</dbReference>
<reference evidence="4 5" key="1">
    <citation type="submission" date="2020-01" db="EMBL/GenBank/DDBJ databases">
        <title>Complete genome sequence of a human oral phylogroup 1 Treponema sp. strain ATCC 700766, originally isolated from periodontitis dental plaque.</title>
        <authorList>
            <person name="Chan Y."/>
            <person name="Huo Y.-B."/>
            <person name="Yu X.-L."/>
            <person name="Zeng H."/>
            <person name="Leung W.-K."/>
            <person name="Watt R.M."/>
        </authorList>
    </citation>
    <scope>NUCLEOTIDE SEQUENCE [LARGE SCALE GENOMIC DNA]</scope>
    <source>
        <strain evidence="4 5">OMZ 804</strain>
    </source>
</reference>
<dbReference type="Gene3D" id="1.10.10.10">
    <property type="entry name" value="Winged helix-like DNA-binding domain superfamily/Winged helix DNA-binding domain"/>
    <property type="match status" value="1"/>
</dbReference>
<name>A0A6P1XYK0_9SPIR</name>
<protein>
    <submittedName>
        <fullName evidence="4">YafY family transcriptional regulator</fullName>
    </submittedName>
</protein>
<dbReference type="InterPro" id="IPR057727">
    <property type="entry name" value="WCX_dom"/>
</dbReference>
<dbReference type="InterPro" id="IPR026881">
    <property type="entry name" value="WYL_dom"/>
</dbReference>
<sequence>MRSERLFEIVFILLNQKRTTAQELAKKFAVSIRTVYRDIDILSCAGIPVYTVQGTGGGIFIDETYIINKSIVTQEEQDKILLALQCLSPIDEVHTESILNRLSAVFQRNADWVKVDYSRWENKNDTSVFDTVKQAILECRALRIEYLSSYGEKTERTIYPLRLLFKSKAWYVESLCTDKNAYRFFRLNRMVSVMQTVSTFKRTELLNKLPDRTDYSDALTLTNIKLKCTAGIAYRFYDEFPPDLITKNMDGSYTLSVYLPIDHWLYGFILSLGTEVEILEPENLKKGIIDSAEKIAAHHKKV</sequence>
<dbReference type="InterPro" id="IPR028349">
    <property type="entry name" value="PafC-like"/>
</dbReference>
<dbReference type="Pfam" id="PF25583">
    <property type="entry name" value="WCX"/>
    <property type="match status" value="1"/>
</dbReference>
<evidence type="ECO:0000256" key="2">
    <source>
        <dbReference type="ARBA" id="ARBA00023163"/>
    </source>
</evidence>
<dbReference type="RefSeq" id="WP_162661938.1">
    <property type="nucleotide sequence ID" value="NZ_CP048020.1"/>
</dbReference>
<evidence type="ECO:0000256" key="1">
    <source>
        <dbReference type="ARBA" id="ARBA00023015"/>
    </source>
</evidence>
<dbReference type="PROSITE" id="PS52050">
    <property type="entry name" value="WYL"/>
    <property type="match status" value="1"/>
</dbReference>
<dbReference type="InterPro" id="IPR013196">
    <property type="entry name" value="HTH_11"/>
</dbReference>
<evidence type="ECO:0000313" key="5">
    <source>
        <dbReference type="Proteomes" id="UP000464374"/>
    </source>
</evidence>
<dbReference type="InterPro" id="IPR036388">
    <property type="entry name" value="WH-like_DNA-bd_sf"/>
</dbReference>
<keyword evidence="2" id="KW-0804">Transcription</keyword>
<dbReference type="Pfam" id="PF13280">
    <property type="entry name" value="WYL"/>
    <property type="match status" value="1"/>
</dbReference>
<organism evidence="4 5">
    <name type="scientific">Treponema vincentii</name>
    <dbReference type="NCBI Taxonomy" id="69710"/>
    <lineage>
        <taxon>Bacteria</taxon>
        <taxon>Pseudomonadati</taxon>
        <taxon>Spirochaetota</taxon>
        <taxon>Spirochaetia</taxon>
        <taxon>Spirochaetales</taxon>
        <taxon>Treponemataceae</taxon>
        <taxon>Treponema</taxon>
    </lineage>
</organism>
<evidence type="ECO:0000313" key="4">
    <source>
        <dbReference type="EMBL" id="QHX42123.1"/>
    </source>
</evidence>
<feature type="domain" description="HTH deoR-type" evidence="3">
    <location>
        <begin position="2"/>
        <end position="60"/>
    </location>
</feature>
<dbReference type="KEGG" id="trz:GWP43_00125"/>
<dbReference type="PIRSF" id="PIRSF016838">
    <property type="entry name" value="PafC"/>
    <property type="match status" value="1"/>
</dbReference>
<dbReference type="SUPFAM" id="SSF46785">
    <property type="entry name" value="Winged helix' DNA-binding domain"/>
    <property type="match status" value="1"/>
</dbReference>
<dbReference type="GO" id="GO:0003700">
    <property type="term" value="F:DNA-binding transcription factor activity"/>
    <property type="evidence" value="ECO:0007669"/>
    <property type="project" value="InterPro"/>
</dbReference>
<dbReference type="PANTHER" id="PTHR34580:SF1">
    <property type="entry name" value="PROTEIN PAFC"/>
    <property type="match status" value="1"/>
</dbReference>
<keyword evidence="1" id="KW-0805">Transcription regulation</keyword>
<dbReference type="EMBL" id="CP048020">
    <property type="protein sequence ID" value="QHX42123.1"/>
    <property type="molecule type" value="Genomic_DNA"/>
</dbReference>